<protein>
    <submittedName>
        <fullName evidence="2">CoA-binding domain protein</fullName>
    </submittedName>
</protein>
<dbReference type="PANTHER" id="PTHR33303">
    <property type="entry name" value="CYTOPLASMIC PROTEIN-RELATED"/>
    <property type="match status" value="1"/>
</dbReference>
<accession>A0A0J9EBC1</accession>
<dbReference type="PANTHER" id="PTHR33303:SF2">
    <property type="entry name" value="COA-BINDING DOMAIN-CONTAINING PROTEIN"/>
    <property type="match status" value="1"/>
</dbReference>
<dbReference type="InterPro" id="IPR003781">
    <property type="entry name" value="CoA-bd"/>
</dbReference>
<dbReference type="AlphaFoldDB" id="A0A0J9EBC1"/>
<dbReference type="Proteomes" id="UP000037178">
    <property type="component" value="Unassembled WGS sequence"/>
</dbReference>
<evidence type="ECO:0000313" key="2">
    <source>
        <dbReference type="EMBL" id="KMW59941.1"/>
    </source>
</evidence>
<evidence type="ECO:0000259" key="1">
    <source>
        <dbReference type="SMART" id="SM00881"/>
    </source>
</evidence>
<gene>
    <name evidence="2" type="ORF">AIOL_000090</name>
</gene>
<dbReference type="Gene3D" id="3.40.50.720">
    <property type="entry name" value="NAD(P)-binding Rossmann-like Domain"/>
    <property type="match status" value="1"/>
</dbReference>
<dbReference type="InterPro" id="IPR036291">
    <property type="entry name" value="NAD(P)-bd_dom_sf"/>
</dbReference>
<keyword evidence="3" id="KW-1185">Reference proteome</keyword>
<dbReference type="PATRIC" id="fig|1675527.3.peg.111"/>
<comment type="caution">
    <text evidence="2">The sequence shown here is derived from an EMBL/GenBank/DDBJ whole genome shotgun (WGS) entry which is preliminary data.</text>
</comment>
<feature type="domain" description="CoA-binding" evidence="1">
    <location>
        <begin position="12"/>
        <end position="110"/>
    </location>
</feature>
<dbReference type="SUPFAM" id="SSF51735">
    <property type="entry name" value="NAD(P)-binding Rossmann-fold domains"/>
    <property type="match status" value="1"/>
</dbReference>
<evidence type="ECO:0000313" key="3">
    <source>
        <dbReference type="Proteomes" id="UP000037178"/>
    </source>
</evidence>
<dbReference type="OrthoDB" id="9804695at2"/>
<organism evidence="2 3">
    <name type="scientific">Candidatus Rhodobacter oscarellae</name>
    <dbReference type="NCBI Taxonomy" id="1675527"/>
    <lineage>
        <taxon>Bacteria</taxon>
        <taxon>Pseudomonadati</taxon>
        <taxon>Pseudomonadota</taxon>
        <taxon>Alphaproteobacteria</taxon>
        <taxon>Rhodobacterales</taxon>
        <taxon>Rhodobacter group</taxon>
        <taxon>Rhodobacter</taxon>
    </lineage>
</organism>
<sequence length="160" mass="18386">MTYSDSYLSGMLRNVRSVAAVGVSPKDVRPSYFVFRYMHLRGYKMIPVNPMHAGKTLFGQPIYGDLSEIPKDQPVDMVNVFRRSEFVPDIYDNARRHLPGLKALWLQIGVIHDETIRQAEQDGLDAVQDRCPKMEYQRLFGELRKAGINTRIISSRLPPF</sequence>
<name>A0A0J9EBC1_9RHOB</name>
<proteinExistence type="predicted"/>
<dbReference type="SMART" id="SM00881">
    <property type="entry name" value="CoA_binding"/>
    <property type="match status" value="1"/>
</dbReference>
<dbReference type="EMBL" id="LFTY01000001">
    <property type="protein sequence ID" value="KMW59941.1"/>
    <property type="molecule type" value="Genomic_DNA"/>
</dbReference>
<reference evidence="2 3" key="1">
    <citation type="submission" date="2015-06" db="EMBL/GenBank/DDBJ databases">
        <title>Draft genome sequence of an Alphaproteobacteria species associated to the Mediterranean sponge Oscarella lobularis.</title>
        <authorList>
            <person name="Jourda C."/>
            <person name="Santini S."/>
            <person name="Claverie J.-M."/>
        </authorList>
    </citation>
    <scope>NUCLEOTIDE SEQUENCE [LARGE SCALE GENOMIC DNA]</scope>
    <source>
        <strain evidence="2">IGS</strain>
    </source>
</reference>
<dbReference type="Pfam" id="PF13380">
    <property type="entry name" value="CoA_binding_2"/>
    <property type="match status" value="1"/>
</dbReference>
<dbReference type="STRING" id="1675527.AIOL_000090"/>